<sequence length="279" mass="31086">MACGSETSVQSALVNFLKQHTLEDHVSDVDEIVLSYVLSILEDLGDGESPEEDIDVDQFIEVMDAYIPGFGEIDSVKVCEWMFELASALKEGSSGASDEPTFPALNPDLIFGACKIEPDTRAQARVRNQNSTGDSDRSCSESSQEEVDSVLDTLVEMFPGTLRLELDHCLQGAQGDVEAAVQLVLYRQEAGLAITQDKQAKQKKSKAITPLDDKKAKEKLMERYGFIDVDEDKRQHKPSAPKTVVNTKGQKFTEIKKDDSEEMKKTYINLKPAKKYRFH</sequence>
<evidence type="ECO:0000256" key="4">
    <source>
        <dbReference type="ARBA" id="ARBA00022786"/>
    </source>
</evidence>
<dbReference type="InterPro" id="IPR009060">
    <property type="entry name" value="UBA-like_sf"/>
</dbReference>
<keyword evidence="4" id="KW-0833">Ubl conjugation pathway</keyword>
<protein>
    <submittedName>
        <fullName evidence="8">CUED2-like protein</fullName>
    </submittedName>
</protein>
<dbReference type="PROSITE" id="PS51140">
    <property type="entry name" value="CUE"/>
    <property type="match status" value="1"/>
</dbReference>
<keyword evidence="5" id="KW-0539">Nucleus</keyword>
<feature type="domain" description="CUE" evidence="7">
    <location>
        <begin position="146"/>
        <end position="189"/>
    </location>
</feature>
<evidence type="ECO:0000259" key="7">
    <source>
        <dbReference type="PROSITE" id="PS51140"/>
    </source>
</evidence>
<evidence type="ECO:0000256" key="2">
    <source>
        <dbReference type="ARBA" id="ARBA00004496"/>
    </source>
</evidence>
<feature type="region of interest" description="Disordered" evidence="6">
    <location>
        <begin position="124"/>
        <end position="146"/>
    </location>
</feature>
<reference evidence="8" key="1">
    <citation type="submission" date="2022-11" db="EMBL/GenBank/DDBJ databases">
        <title>Centuries of genome instability and evolution in soft-shell clam transmissible cancer (bioRxiv).</title>
        <authorList>
            <person name="Hart S.F.M."/>
            <person name="Yonemitsu M.A."/>
            <person name="Giersch R.M."/>
            <person name="Beal B.F."/>
            <person name="Arriagada G."/>
            <person name="Davis B.W."/>
            <person name="Ostrander E.A."/>
            <person name="Goff S.P."/>
            <person name="Metzger M.J."/>
        </authorList>
    </citation>
    <scope>NUCLEOTIDE SEQUENCE</scope>
    <source>
        <strain evidence="8">MELC-2E11</strain>
        <tissue evidence="8">Siphon/mantle</tissue>
    </source>
</reference>
<dbReference type="SUPFAM" id="SSF46934">
    <property type="entry name" value="UBA-like"/>
    <property type="match status" value="1"/>
</dbReference>
<proteinExistence type="predicted"/>
<dbReference type="InterPro" id="IPR003892">
    <property type="entry name" value="CUE"/>
</dbReference>
<organism evidence="8 9">
    <name type="scientific">Mya arenaria</name>
    <name type="common">Soft-shell clam</name>
    <dbReference type="NCBI Taxonomy" id="6604"/>
    <lineage>
        <taxon>Eukaryota</taxon>
        <taxon>Metazoa</taxon>
        <taxon>Spiralia</taxon>
        <taxon>Lophotrochozoa</taxon>
        <taxon>Mollusca</taxon>
        <taxon>Bivalvia</taxon>
        <taxon>Autobranchia</taxon>
        <taxon>Heteroconchia</taxon>
        <taxon>Euheterodonta</taxon>
        <taxon>Imparidentia</taxon>
        <taxon>Neoheterodontei</taxon>
        <taxon>Myida</taxon>
        <taxon>Myoidea</taxon>
        <taxon>Myidae</taxon>
        <taxon>Mya</taxon>
    </lineage>
</organism>
<accession>A0ABY7ECT5</accession>
<gene>
    <name evidence="8" type="ORF">MAR_017786</name>
</gene>
<evidence type="ECO:0000313" key="8">
    <source>
        <dbReference type="EMBL" id="WAR07828.1"/>
    </source>
</evidence>
<evidence type="ECO:0000256" key="6">
    <source>
        <dbReference type="SAM" id="MobiDB-lite"/>
    </source>
</evidence>
<comment type="subcellular location">
    <subcellularLocation>
        <location evidence="2">Cytoplasm</location>
    </subcellularLocation>
    <subcellularLocation>
        <location evidence="1">Nucleus</location>
    </subcellularLocation>
</comment>
<dbReference type="PANTHER" id="PTHR12493:SF0">
    <property type="entry name" value="CUE DOMAIN-CONTAINING PROTEIN 2"/>
    <property type="match status" value="1"/>
</dbReference>
<name>A0ABY7ECT5_MYAAR</name>
<keyword evidence="3" id="KW-0963">Cytoplasm</keyword>
<dbReference type="Proteomes" id="UP001164746">
    <property type="component" value="Chromosome 6"/>
</dbReference>
<keyword evidence="9" id="KW-1185">Reference proteome</keyword>
<dbReference type="EMBL" id="CP111017">
    <property type="protein sequence ID" value="WAR07828.1"/>
    <property type="molecule type" value="Genomic_DNA"/>
</dbReference>
<evidence type="ECO:0000256" key="5">
    <source>
        <dbReference type="ARBA" id="ARBA00023242"/>
    </source>
</evidence>
<feature type="region of interest" description="Disordered" evidence="6">
    <location>
        <begin position="231"/>
        <end position="251"/>
    </location>
</feature>
<evidence type="ECO:0000313" key="9">
    <source>
        <dbReference type="Proteomes" id="UP001164746"/>
    </source>
</evidence>
<evidence type="ECO:0000256" key="1">
    <source>
        <dbReference type="ARBA" id="ARBA00004123"/>
    </source>
</evidence>
<dbReference type="PANTHER" id="PTHR12493">
    <property type="entry name" value="CUE DOMAIN CONTAINING 2"/>
    <property type="match status" value="1"/>
</dbReference>
<evidence type="ECO:0000256" key="3">
    <source>
        <dbReference type="ARBA" id="ARBA00022490"/>
    </source>
</evidence>